<feature type="region of interest" description="Disordered" evidence="1">
    <location>
        <begin position="53"/>
        <end position="79"/>
    </location>
</feature>
<comment type="caution">
    <text evidence="2">The sequence shown here is derived from an EMBL/GenBank/DDBJ whole genome shotgun (WGS) entry which is preliminary data.</text>
</comment>
<reference evidence="2" key="1">
    <citation type="submission" date="2022-12" db="EMBL/GenBank/DDBJ databases">
        <authorList>
            <person name="Petersen C."/>
        </authorList>
    </citation>
    <scope>NUCLEOTIDE SEQUENCE</scope>
    <source>
        <strain evidence="2">IBT 17660</strain>
    </source>
</reference>
<evidence type="ECO:0000313" key="3">
    <source>
        <dbReference type="Proteomes" id="UP001147760"/>
    </source>
</evidence>
<reference evidence="2" key="2">
    <citation type="journal article" date="2023" name="IMA Fungus">
        <title>Comparative genomic study of the Penicillium genus elucidates a diverse pangenome and 15 lateral gene transfer events.</title>
        <authorList>
            <person name="Petersen C."/>
            <person name="Sorensen T."/>
            <person name="Nielsen M.R."/>
            <person name="Sondergaard T.E."/>
            <person name="Sorensen J.L."/>
            <person name="Fitzpatrick D.A."/>
            <person name="Frisvad J.C."/>
            <person name="Nielsen K.L."/>
        </authorList>
    </citation>
    <scope>NUCLEOTIDE SEQUENCE</scope>
    <source>
        <strain evidence="2">IBT 17660</strain>
    </source>
</reference>
<dbReference type="Proteomes" id="UP001147760">
    <property type="component" value="Unassembled WGS sequence"/>
</dbReference>
<keyword evidence="3" id="KW-1185">Reference proteome</keyword>
<organism evidence="2 3">
    <name type="scientific">Penicillium desertorum</name>
    <dbReference type="NCBI Taxonomy" id="1303715"/>
    <lineage>
        <taxon>Eukaryota</taxon>
        <taxon>Fungi</taxon>
        <taxon>Dikarya</taxon>
        <taxon>Ascomycota</taxon>
        <taxon>Pezizomycotina</taxon>
        <taxon>Eurotiomycetes</taxon>
        <taxon>Eurotiomycetidae</taxon>
        <taxon>Eurotiales</taxon>
        <taxon>Aspergillaceae</taxon>
        <taxon>Penicillium</taxon>
    </lineage>
</organism>
<dbReference type="AlphaFoldDB" id="A0A9X0BGQ5"/>
<evidence type="ECO:0000313" key="2">
    <source>
        <dbReference type="EMBL" id="KAJ5457317.1"/>
    </source>
</evidence>
<dbReference type="OrthoDB" id="10332685at2759"/>
<accession>A0A9X0BGQ5</accession>
<protein>
    <submittedName>
        <fullName evidence="2">Uncharacterized protein</fullName>
    </submittedName>
</protein>
<sequence>MPEPQRFIADQIPARPCVGYAVKLWLWKLTCDIVWGGEVGMCHITTKRGEVEISSNQSGDQLGDNKRIMPKFSGSSTLH</sequence>
<proteinExistence type="predicted"/>
<dbReference type="EMBL" id="JAPWDO010000009">
    <property type="protein sequence ID" value="KAJ5457317.1"/>
    <property type="molecule type" value="Genomic_DNA"/>
</dbReference>
<name>A0A9X0BGQ5_9EURO</name>
<evidence type="ECO:0000256" key="1">
    <source>
        <dbReference type="SAM" id="MobiDB-lite"/>
    </source>
</evidence>
<gene>
    <name evidence="2" type="ORF">N7530_012591</name>
</gene>